<dbReference type="AlphaFoldDB" id="A0AAW2YRY2"/>
<dbReference type="Gene3D" id="4.10.410.60">
    <property type="match status" value="1"/>
</dbReference>
<dbReference type="EMBL" id="JAOPGA020000586">
    <property type="protein sequence ID" value="KAL0479698.1"/>
    <property type="molecule type" value="Genomic_DNA"/>
</dbReference>
<dbReference type="Proteomes" id="UP001431209">
    <property type="component" value="Unassembled WGS sequence"/>
</dbReference>
<name>A0AAW2YRY2_9EUKA</name>
<accession>A0AAW2YRY2</accession>
<proteinExistence type="inferred from homology"/>
<comment type="similarity">
    <text evidence="1">Belongs to the bacterial ribosomal protein bL35 family.</text>
</comment>
<dbReference type="GO" id="GO:0005840">
    <property type="term" value="C:ribosome"/>
    <property type="evidence" value="ECO:0007669"/>
    <property type="project" value="UniProtKB-KW"/>
</dbReference>
<keyword evidence="2" id="KW-0689">Ribosomal protein</keyword>
<dbReference type="InterPro" id="IPR021137">
    <property type="entry name" value="Ribosomal_bL35-like"/>
</dbReference>
<evidence type="ECO:0000313" key="5">
    <source>
        <dbReference type="Proteomes" id="UP001431209"/>
    </source>
</evidence>
<dbReference type="GO" id="GO:0006412">
    <property type="term" value="P:translation"/>
    <property type="evidence" value="ECO:0007669"/>
    <property type="project" value="InterPro"/>
</dbReference>
<dbReference type="GO" id="GO:0003735">
    <property type="term" value="F:structural constituent of ribosome"/>
    <property type="evidence" value="ECO:0007669"/>
    <property type="project" value="InterPro"/>
</dbReference>
<reference evidence="4 5" key="1">
    <citation type="submission" date="2024-03" db="EMBL/GenBank/DDBJ databases">
        <title>The Acrasis kona genome and developmental transcriptomes reveal deep origins of eukaryotic multicellular pathways.</title>
        <authorList>
            <person name="Sheikh S."/>
            <person name="Fu C.-J."/>
            <person name="Brown M.W."/>
            <person name="Baldauf S.L."/>
        </authorList>
    </citation>
    <scope>NUCLEOTIDE SEQUENCE [LARGE SCALE GENOMIC DNA]</scope>
    <source>
        <strain evidence="4 5">ATCC MYA-3509</strain>
    </source>
</reference>
<evidence type="ECO:0000256" key="1">
    <source>
        <dbReference type="ARBA" id="ARBA00006598"/>
    </source>
</evidence>
<dbReference type="SUPFAM" id="SSF143034">
    <property type="entry name" value="L35p-like"/>
    <property type="match status" value="1"/>
</dbReference>
<dbReference type="InterPro" id="IPR037229">
    <property type="entry name" value="Ribosomal_bL35_sf"/>
</dbReference>
<protein>
    <recommendedName>
        <fullName evidence="6">50S ribosomal protein L35</fullName>
    </recommendedName>
</protein>
<dbReference type="GO" id="GO:1990904">
    <property type="term" value="C:ribonucleoprotein complex"/>
    <property type="evidence" value="ECO:0007669"/>
    <property type="project" value="UniProtKB-KW"/>
</dbReference>
<organism evidence="4 5">
    <name type="scientific">Acrasis kona</name>
    <dbReference type="NCBI Taxonomy" id="1008807"/>
    <lineage>
        <taxon>Eukaryota</taxon>
        <taxon>Discoba</taxon>
        <taxon>Heterolobosea</taxon>
        <taxon>Tetramitia</taxon>
        <taxon>Eutetramitia</taxon>
        <taxon>Acrasidae</taxon>
        <taxon>Acrasis</taxon>
    </lineage>
</organism>
<keyword evidence="3" id="KW-0687">Ribonucleoprotein</keyword>
<dbReference type="Pfam" id="PF01632">
    <property type="entry name" value="Ribosomal_L35p"/>
    <property type="match status" value="1"/>
</dbReference>
<evidence type="ECO:0000256" key="2">
    <source>
        <dbReference type="ARBA" id="ARBA00022980"/>
    </source>
</evidence>
<comment type="caution">
    <text evidence="4">The sequence shown here is derived from an EMBL/GenBank/DDBJ whole genome shotgun (WGS) entry which is preliminary data.</text>
</comment>
<evidence type="ECO:0000256" key="3">
    <source>
        <dbReference type="ARBA" id="ARBA00023274"/>
    </source>
</evidence>
<gene>
    <name evidence="4" type="ORF">AKO1_007518</name>
</gene>
<evidence type="ECO:0008006" key="6">
    <source>
        <dbReference type="Google" id="ProtNLM"/>
    </source>
</evidence>
<sequence length="149" mass="17530">MSVRLLAQFSCRKVSTNIIPRTLFQTRTFYRPLNVNILAKSSRSLVKSDTLLHTPLSIFSVRNKASKVYIKKQKLKAAKKYKLKTKQAVTERFRVSRRDGRIKYRRAYKRHHAWAKKSGVVNKRLKGYGFIVEKTLEKKLKKFMNAKLK</sequence>
<keyword evidence="5" id="KW-1185">Reference proteome</keyword>
<evidence type="ECO:0000313" key="4">
    <source>
        <dbReference type="EMBL" id="KAL0479698.1"/>
    </source>
</evidence>